<feature type="chain" id="PRO_5015419571" evidence="5">
    <location>
        <begin position="21"/>
        <end position="336"/>
    </location>
</feature>
<organism evidence="6 7">
    <name type="scientific">Paraconexibacter algicola</name>
    <dbReference type="NCBI Taxonomy" id="2133960"/>
    <lineage>
        <taxon>Bacteria</taxon>
        <taxon>Bacillati</taxon>
        <taxon>Actinomycetota</taxon>
        <taxon>Thermoleophilia</taxon>
        <taxon>Solirubrobacterales</taxon>
        <taxon>Paraconexibacteraceae</taxon>
        <taxon>Paraconexibacter</taxon>
    </lineage>
</organism>
<dbReference type="EMBL" id="PYYB01000001">
    <property type="protein sequence ID" value="PTL58265.1"/>
    <property type="molecule type" value="Genomic_DNA"/>
</dbReference>
<dbReference type="Pfam" id="PF13343">
    <property type="entry name" value="SBP_bac_6"/>
    <property type="match status" value="1"/>
</dbReference>
<keyword evidence="7" id="KW-1185">Reference proteome</keyword>
<evidence type="ECO:0000256" key="5">
    <source>
        <dbReference type="SAM" id="SignalP"/>
    </source>
</evidence>
<dbReference type="GO" id="GO:0006826">
    <property type="term" value="P:iron ion transport"/>
    <property type="evidence" value="ECO:0007669"/>
    <property type="project" value="UniProtKB-KW"/>
</dbReference>
<gene>
    <name evidence="6" type="ORF">C7Y72_00680</name>
</gene>
<dbReference type="AlphaFoldDB" id="A0A2T4UGC6"/>
<evidence type="ECO:0000256" key="3">
    <source>
        <dbReference type="ARBA" id="ARBA00022729"/>
    </source>
</evidence>
<accession>A0A2T4UGC6</accession>
<dbReference type="OrthoDB" id="9769567at2"/>
<dbReference type="GO" id="GO:0046872">
    <property type="term" value="F:metal ion binding"/>
    <property type="evidence" value="ECO:0007669"/>
    <property type="project" value="UniProtKB-KW"/>
</dbReference>
<sequence>MRKYLLPLLLVLPLATTVAACGDDEGNPNALTVYSGRNEDLVGPLLERFEKESGVDLEVRYADTAELAATIREEGANSPADVFFGQDAGALGALAKEQLTAPLAQSQLGKVDERFRSPAGAWVGTSARARVIAYDSREYQDADLPQSVFDLTQPAWKGKVGWAPTNGSFQAFVTAMRKIAGEDRAKAWLEGMRANGVKTFDSNIAIRDAIAAGEIDLGLINHYYVLEAKAQEGDDYPVDVHFTKAGDPGSLVNVAGVAVLKSSEKQADAAKLVDFLLATEAQKFFAEETKEYPVADGVAAPAGVPPLADLEQPDIDLSDLDDLAGTLELIESSGAL</sequence>
<keyword evidence="2" id="KW-0813">Transport</keyword>
<dbReference type="SUPFAM" id="SSF53850">
    <property type="entry name" value="Periplasmic binding protein-like II"/>
    <property type="match status" value="1"/>
</dbReference>
<feature type="signal peptide" evidence="5">
    <location>
        <begin position="1"/>
        <end position="20"/>
    </location>
</feature>
<keyword evidence="4" id="KW-0479">Metal-binding</keyword>
<dbReference type="CDD" id="cd13543">
    <property type="entry name" value="PBP2_Fbp"/>
    <property type="match status" value="1"/>
</dbReference>
<protein>
    <submittedName>
        <fullName evidence="6">Iron ABC transporter substrate-binding protein</fullName>
    </submittedName>
</protein>
<evidence type="ECO:0000256" key="2">
    <source>
        <dbReference type="ARBA" id="ARBA00022496"/>
    </source>
</evidence>
<reference evidence="6 7" key="1">
    <citation type="submission" date="2018-03" db="EMBL/GenBank/DDBJ databases">
        <title>Aquarubrobacter algicola gen. nov., sp. nov., a novel actinobacterium isolated from shallow eutrophic lake during the end of cyanobacterial harmful algal blooms.</title>
        <authorList>
            <person name="Chun S.J."/>
        </authorList>
    </citation>
    <scope>NUCLEOTIDE SEQUENCE [LARGE SCALE GENOMIC DNA]</scope>
    <source>
        <strain evidence="6 7">Seoho-28</strain>
    </source>
</reference>
<dbReference type="RefSeq" id="WP_107566703.1">
    <property type="nucleotide sequence ID" value="NZ_PYYB01000001.1"/>
</dbReference>
<comment type="similarity">
    <text evidence="1">Belongs to the bacterial solute-binding protein 1 family.</text>
</comment>
<dbReference type="Proteomes" id="UP000240739">
    <property type="component" value="Unassembled WGS sequence"/>
</dbReference>
<evidence type="ECO:0000256" key="4">
    <source>
        <dbReference type="PIRSR" id="PIRSR002825-1"/>
    </source>
</evidence>
<dbReference type="InterPro" id="IPR026045">
    <property type="entry name" value="Ferric-bd"/>
</dbReference>
<comment type="caution">
    <text evidence="6">The sequence shown here is derived from an EMBL/GenBank/DDBJ whole genome shotgun (WGS) entry which is preliminary data.</text>
</comment>
<dbReference type="PIRSF" id="PIRSF002825">
    <property type="entry name" value="CfbpA"/>
    <property type="match status" value="1"/>
</dbReference>
<proteinExistence type="inferred from homology"/>
<dbReference type="PROSITE" id="PS51257">
    <property type="entry name" value="PROKAR_LIPOPROTEIN"/>
    <property type="match status" value="1"/>
</dbReference>
<evidence type="ECO:0000256" key="1">
    <source>
        <dbReference type="ARBA" id="ARBA00008520"/>
    </source>
</evidence>
<keyword evidence="3 5" id="KW-0732">Signal</keyword>
<keyword evidence="4" id="KW-0408">Iron</keyword>
<dbReference type="GO" id="GO:0030288">
    <property type="term" value="C:outer membrane-bounded periplasmic space"/>
    <property type="evidence" value="ECO:0007669"/>
    <property type="project" value="TreeGrafter"/>
</dbReference>
<evidence type="ECO:0000313" key="7">
    <source>
        <dbReference type="Proteomes" id="UP000240739"/>
    </source>
</evidence>
<dbReference type="Gene3D" id="3.40.190.10">
    <property type="entry name" value="Periplasmic binding protein-like II"/>
    <property type="match status" value="2"/>
</dbReference>
<dbReference type="PANTHER" id="PTHR30006:SF15">
    <property type="entry name" value="IRON-UTILIZATION PERIPLASMIC PROTEIN"/>
    <property type="match status" value="1"/>
</dbReference>
<name>A0A2T4UGC6_9ACTN</name>
<keyword evidence="2" id="KW-0410">Iron transport</keyword>
<evidence type="ECO:0000313" key="6">
    <source>
        <dbReference type="EMBL" id="PTL58265.1"/>
    </source>
</evidence>
<feature type="binding site" evidence="4">
    <location>
        <position position="223"/>
    </location>
    <ligand>
        <name>Fe cation</name>
        <dbReference type="ChEBI" id="CHEBI:24875"/>
    </ligand>
</feature>
<dbReference type="PANTHER" id="PTHR30006">
    <property type="entry name" value="THIAMINE-BINDING PERIPLASMIC PROTEIN-RELATED"/>
    <property type="match status" value="1"/>
</dbReference>
<feature type="binding site" evidence="4">
    <location>
        <position position="224"/>
    </location>
    <ligand>
        <name>Fe cation</name>
        <dbReference type="ChEBI" id="CHEBI:24875"/>
    </ligand>
</feature>
<keyword evidence="2" id="KW-0406">Ion transport</keyword>